<accession>A0A2A4X6T3</accession>
<evidence type="ECO:0000313" key="3">
    <source>
        <dbReference type="Proteomes" id="UP000218775"/>
    </source>
</evidence>
<feature type="signal peptide" evidence="1">
    <location>
        <begin position="1"/>
        <end position="20"/>
    </location>
</feature>
<dbReference type="Gene3D" id="1.25.10.10">
    <property type="entry name" value="Leucine-rich Repeat Variant"/>
    <property type="match status" value="3"/>
</dbReference>
<dbReference type="SUPFAM" id="SSF48371">
    <property type="entry name" value="ARM repeat"/>
    <property type="match status" value="1"/>
</dbReference>
<reference evidence="3" key="1">
    <citation type="submission" date="2017-08" db="EMBL/GenBank/DDBJ databases">
        <title>A dynamic microbial community with high functional redundancy inhabits the cold, oxic subseafloor aquifer.</title>
        <authorList>
            <person name="Tully B.J."/>
            <person name="Wheat C.G."/>
            <person name="Glazer B.T."/>
            <person name="Huber J.A."/>
        </authorList>
    </citation>
    <scope>NUCLEOTIDE SEQUENCE [LARGE SCALE GENOMIC DNA]</scope>
</reference>
<evidence type="ECO:0008006" key="4">
    <source>
        <dbReference type="Google" id="ProtNLM"/>
    </source>
</evidence>
<organism evidence="2 3">
    <name type="scientific">Aerophobetes bacterium</name>
    <dbReference type="NCBI Taxonomy" id="2030807"/>
    <lineage>
        <taxon>Bacteria</taxon>
        <taxon>Candidatus Aerophobota</taxon>
    </lineage>
</organism>
<gene>
    <name evidence="2" type="ORF">COB21_01245</name>
</gene>
<protein>
    <recommendedName>
        <fullName evidence="4">HEAT repeat domain-containing protein</fullName>
    </recommendedName>
</protein>
<dbReference type="PANTHER" id="PTHR12697:SF5">
    <property type="entry name" value="DEOXYHYPUSINE HYDROXYLASE"/>
    <property type="match status" value="1"/>
</dbReference>
<dbReference type="Proteomes" id="UP000218775">
    <property type="component" value="Unassembled WGS sequence"/>
</dbReference>
<dbReference type="EMBL" id="NVUK01000007">
    <property type="protein sequence ID" value="PCI78280.1"/>
    <property type="molecule type" value="Genomic_DNA"/>
</dbReference>
<evidence type="ECO:0000313" key="2">
    <source>
        <dbReference type="EMBL" id="PCI78280.1"/>
    </source>
</evidence>
<name>A0A2A4X6T3_UNCAE</name>
<sequence>MYKFYIALIFFCSICSGTFAQEKLEFIQSHMIMKDFETALHWCKEGLKEDGENLQLKKMHVKILANMHLDFEALQCWKSYFLNQETMDYDLIETLGWSVLNACSKKNNPQLHATLLSGAFAADDVRAVKMLAEHLDSPNSFIRVMALQLSSRYRDEMIIEKIQEMVTREKVWFVRLEAIKALGMLQAGGSRLFLRKIITNDRALDEEKQAAAIAVVGSYGLISKHELASFLCSKRAGLRALGCNIIGFLDKQDSGAELYSLLKDPSPQVRLAALSNLYLIGICSLSSENAQQLATICDDGNPYVSVLASWVFAPYFMAKSVSKLRSWMQSSRKDVKCMAAYFLAKIGKKAQKEIVLTLKNSMDPFVRLNMALGMLGSEVDNALALEEIAFFLKNNQKKIMHFTPSFSLCSLVLPSKVRHTPQVPRYPNMVDNMARLDLLKILASLQYAGATESIREFLKNHQLGVSFTAANLLIGMEGQKALEIIKKFLDDEDVDLRLQAAIVLCANGDSDKALPVLEKLFYQVDRNRQIGILQAIASVGCKKSISFLLTLLDEPYAIIRLLASAAMIQCAYH</sequence>
<proteinExistence type="predicted"/>
<dbReference type="AlphaFoldDB" id="A0A2A4X6T3"/>
<dbReference type="PANTHER" id="PTHR12697">
    <property type="entry name" value="PBS LYASE HEAT-LIKE PROTEIN"/>
    <property type="match status" value="1"/>
</dbReference>
<comment type="caution">
    <text evidence="2">The sequence shown here is derived from an EMBL/GenBank/DDBJ whole genome shotgun (WGS) entry which is preliminary data.</text>
</comment>
<keyword evidence="1" id="KW-0732">Signal</keyword>
<dbReference type="GO" id="GO:0016491">
    <property type="term" value="F:oxidoreductase activity"/>
    <property type="evidence" value="ECO:0007669"/>
    <property type="project" value="TreeGrafter"/>
</dbReference>
<dbReference type="InterPro" id="IPR016024">
    <property type="entry name" value="ARM-type_fold"/>
</dbReference>
<feature type="chain" id="PRO_5012291670" description="HEAT repeat domain-containing protein" evidence="1">
    <location>
        <begin position="21"/>
        <end position="573"/>
    </location>
</feature>
<dbReference type="InterPro" id="IPR011989">
    <property type="entry name" value="ARM-like"/>
</dbReference>
<evidence type="ECO:0000256" key="1">
    <source>
        <dbReference type="SAM" id="SignalP"/>
    </source>
</evidence>